<evidence type="ECO:0000313" key="1">
    <source>
        <dbReference type="EMBL" id="SAK61509.1"/>
    </source>
</evidence>
<gene>
    <name evidence="1" type="ORF">AWB75_02631</name>
</gene>
<proteinExistence type="predicted"/>
<name>A0A158AUV7_9BURK</name>
<sequence>MTIRTPGSFARQLRATSSRLPELNAHTTGERAAMNALAHVANPSPIISSPSALGSPPNWNEQPATAPPVLNRFVPSSAMNCRFTSSPAALLIGTIRVRLSWNSFKP</sequence>
<dbReference type="AlphaFoldDB" id="A0A158AUV7"/>
<dbReference type="Proteomes" id="UP000054870">
    <property type="component" value="Unassembled WGS sequence"/>
</dbReference>
<reference evidence="1" key="1">
    <citation type="submission" date="2016-01" db="EMBL/GenBank/DDBJ databases">
        <authorList>
            <person name="Peeters C."/>
        </authorList>
    </citation>
    <scope>NUCLEOTIDE SEQUENCE [LARGE SCALE GENOMIC DNA]</scope>
    <source>
        <strain evidence="1">LMG 29318</strain>
    </source>
</reference>
<dbReference type="EMBL" id="FCOF02000009">
    <property type="protein sequence ID" value="SAK61509.1"/>
    <property type="molecule type" value="Genomic_DNA"/>
</dbReference>
<evidence type="ECO:0000313" key="2">
    <source>
        <dbReference type="Proteomes" id="UP000054870"/>
    </source>
</evidence>
<organism evidence="1 2">
    <name type="scientific">Caballeronia catudaia</name>
    <dbReference type="NCBI Taxonomy" id="1777136"/>
    <lineage>
        <taxon>Bacteria</taxon>
        <taxon>Pseudomonadati</taxon>
        <taxon>Pseudomonadota</taxon>
        <taxon>Betaproteobacteria</taxon>
        <taxon>Burkholderiales</taxon>
        <taxon>Burkholderiaceae</taxon>
        <taxon>Caballeronia</taxon>
    </lineage>
</organism>
<comment type="caution">
    <text evidence="1">The sequence shown here is derived from an EMBL/GenBank/DDBJ whole genome shotgun (WGS) entry which is preliminary data.</text>
</comment>
<keyword evidence="2" id="KW-1185">Reference proteome</keyword>
<accession>A0A158AUV7</accession>
<protein>
    <submittedName>
        <fullName evidence="1">Uncharacterized protein</fullName>
    </submittedName>
</protein>